<gene>
    <name evidence="2" type="ORF">GRI99_10930</name>
</gene>
<keyword evidence="3" id="KW-1185">Reference proteome</keyword>
<dbReference type="AlphaFoldDB" id="A0A844YX38"/>
<organism evidence="2 3">
    <name type="scientific">Alteraurantiacibacter buctensis</name>
    <dbReference type="NCBI Taxonomy" id="1503981"/>
    <lineage>
        <taxon>Bacteria</taxon>
        <taxon>Pseudomonadati</taxon>
        <taxon>Pseudomonadota</taxon>
        <taxon>Alphaproteobacteria</taxon>
        <taxon>Sphingomonadales</taxon>
        <taxon>Erythrobacteraceae</taxon>
        <taxon>Alteraurantiacibacter</taxon>
    </lineage>
</organism>
<feature type="signal peptide" evidence="1">
    <location>
        <begin position="1"/>
        <end position="18"/>
    </location>
</feature>
<accession>A0A844YX38</accession>
<name>A0A844YX38_9SPHN</name>
<evidence type="ECO:0000256" key="1">
    <source>
        <dbReference type="SAM" id="SignalP"/>
    </source>
</evidence>
<feature type="chain" id="PRO_5032817009" evidence="1">
    <location>
        <begin position="19"/>
        <end position="169"/>
    </location>
</feature>
<proteinExistence type="predicted"/>
<reference evidence="2 3" key="1">
    <citation type="submission" date="2019-12" db="EMBL/GenBank/DDBJ databases">
        <title>Genomic-based taxomic classification of the family Erythrobacteraceae.</title>
        <authorList>
            <person name="Xu L."/>
        </authorList>
    </citation>
    <scope>NUCLEOTIDE SEQUENCE [LARGE SCALE GENOMIC DNA]</scope>
    <source>
        <strain evidence="2 3">M0322</strain>
    </source>
</reference>
<dbReference type="RefSeq" id="WP_160772073.1">
    <property type="nucleotide sequence ID" value="NZ_WTYV01000004.1"/>
</dbReference>
<comment type="caution">
    <text evidence="2">The sequence shown here is derived from an EMBL/GenBank/DDBJ whole genome shotgun (WGS) entry which is preliminary data.</text>
</comment>
<dbReference type="EMBL" id="WTYV01000004">
    <property type="protein sequence ID" value="MXO72139.1"/>
    <property type="molecule type" value="Genomic_DNA"/>
</dbReference>
<protein>
    <submittedName>
        <fullName evidence="2">Uncharacterized protein</fullName>
    </submittedName>
</protein>
<dbReference type="Proteomes" id="UP000466966">
    <property type="component" value="Unassembled WGS sequence"/>
</dbReference>
<sequence length="169" mass="17867">MRRTLPLLGLILLLPSCAAEPSAEEQQRIDDAKVAAVEAANAMPPPLEELRPEIITEEDIAEARIEGAHCTYMPGVNSSPRLIVRPLDAYMKLDGDMVRLAADSGSLELAGGTRTTYNGRAMVVKLAMDGDQGSITIDDAYGREVYAVTGTVACVDGGEAPANPAQADL</sequence>
<evidence type="ECO:0000313" key="3">
    <source>
        <dbReference type="Proteomes" id="UP000466966"/>
    </source>
</evidence>
<keyword evidence="1" id="KW-0732">Signal</keyword>
<dbReference type="OrthoDB" id="7504757at2"/>
<evidence type="ECO:0000313" key="2">
    <source>
        <dbReference type="EMBL" id="MXO72139.1"/>
    </source>
</evidence>